<dbReference type="InterPro" id="IPR051475">
    <property type="entry name" value="Diverse_Ion_Transporter"/>
</dbReference>
<dbReference type="EMBL" id="CP084166">
    <property type="protein sequence ID" value="UJG41439.1"/>
    <property type="molecule type" value="Genomic_DNA"/>
</dbReference>
<feature type="transmembrane region" description="Helical" evidence="6">
    <location>
        <begin position="254"/>
        <end position="274"/>
    </location>
</feature>
<feature type="domain" description="Citrate transporter-like" evidence="7">
    <location>
        <begin position="73"/>
        <end position="385"/>
    </location>
</feature>
<keyword evidence="2" id="KW-0813">Transport</keyword>
<feature type="transmembrane region" description="Helical" evidence="6">
    <location>
        <begin position="82"/>
        <end position="108"/>
    </location>
</feature>
<feature type="transmembrane region" description="Helical" evidence="6">
    <location>
        <begin position="197"/>
        <end position="223"/>
    </location>
</feature>
<feature type="transmembrane region" description="Helical" evidence="6">
    <location>
        <begin position="120"/>
        <end position="151"/>
    </location>
</feature>
<evidence type="ECO:0000256" key="5">
    <source>
        <dbReference type="ARBA" id="ARBA00023136"/>
    </source>
</evidence>
<evidence type="ECO:0000313" key="8">
    <source>
        <dbReference type="EMBL" id="UJG41439.1"/>
    </source>
</evidence>
<dbReference type="AlphaFoldDB" id="A0A9Y1BLW8"/>
<keyword evidence="3 6" id="KW-0812">Transmembrane</keyword>
<feature type="transmembrane region" description="Helical" evidence="6">
    <location>
        <begin position="31"/>
        <end position="49"/>
    </location>
</feature>
<keyword evidence="5 6" id="KW-0472">Membrane</keyword>
<proteinExistence type="predicted"/>
<evidence type="ECO:0000256" key="2">
    <source>
        <dbReference type="ARBA" id="ARBA00022448"/>
    </source>
</evidence>
<dbReference type="PANTHER" id="PTHR43568:SF1">
    <property type="entry name" value="P PROTEIN"/>
    <property type="match status" value="1"/>
</dbReference>
<feature type="transmembrane region" description="Helical" evidence="6">
    <location>
        <begin position="441"/>
        <end position="462"/>
    </location>
</feature>
<evidence type="ECO:0000256" key="6">
    <source>
        <dbReference type="SAM" id="Phobius"/>
    </source>
</evidence>
<evidence type="ECO:0000256" key="1">
    <source>
        <dbReference type="ARBA" id="ARBA00004141"/>
    </source>
</evidence>
<evidence type="ECO:0000256" key="4">
    <source>
        <dbReference type="ARBA" id="ARBA00022989"/>
    </source>
</evidence>
<dbReference type="GO" id="GO:0016020">
    <property type="term" value="C:membrane"/>
    <property type="evidence" value="ECO:0007669"/>
    <property type="project" value="UniProtKB-SubCell"/>
</dbReference>
<sequence>MVTLTIVGSILITIIVLGTIAGLMNEKFDSLKVTALGTILSIVVFFFLMDWEHLLEVNLGYNFENEHPHFIEAISDLVNVEAILIIFSVSIIVQLIKDSGFFDFISLYIIKLTKGNPKMLFMSIGGLTFFISMFFDNLSAIILLGSLTIVICKQLDVNPLPFVLFVGINTIIGGMPTPVSSIPNIIFFSLYPGTITFIGFTALMFPISFILFFVAYGYFYYIFKKEINKKVDRDKKSQIARINPWSSVESKIKVWKSFALLLLLFGGFLLSSVLGLDVGTIAFIVAVIGVFIFNSTLKKYVEHGVEWEMITFFVMLFTLMGIFAASGALIPLSNLILLFFDLNFSPTVAQILVVVFFIIIGIPLAGFLNNTSAALIFSYIFITISNTVSVPIFKGTWVSLILADNVGGALTPLGSVTILMSLDILKREGIEFTFKDYFKKIFPLIIIMGIISTAYSILLVVLNI</sequence>
<dbReference type="InterPro" id="IPR004680">
    <property type="entry name" value="Cit_transptr-like_dom"/>
</dbReference>
<name>A0A9Y1BLW8_9ARCH</name>
<comment type="subcellular location">
    <subcellularLocation>
        <location evidence="1">Membrane</location>
        <topology evidence="1">Multi-pass membrane protein</topology>
    </subcellularLocation>
</comment>
<gene>
    <name evidence="8" type="ORF">K9W45_03010</name>
</gene>
<feature type="transmembrane region" description="Helical" evidence="6">
    <location>
        <begin position="280"/>
        <end position="297"/>
    </location>
</feature>
<evidence type="ECO:0000256" key="3">
    <source>
        <dbReference type="ARBA" id="ARBA00022692"/>
    </source>
</evidence>
<feature type="transmembrane region" description="Helical" evidence="6">
    <location>
        <begin position="6"/>
        <end position="24"/>
    </location>
</feature>
<feature type="transmembrane region" description="Helical" evidence="6">
    <location>
        <begin position="309"/>
        <end position="336"/>
    </location>
</feature>
<feature type="transmembrane region" description="Helical" evidence="6">
    <location>
        <begin position="375"/>
        <end position="393"/>
    </location>
</feature>
<evidence type="ECO:0000259" key="7">
    <source>
        <dbReference type="Pfam" id="PF03600"/>
    </source>
</evidence>
<dbReference type="Proteomes" id="UP001201020">
    <property type="component" value="Chromosome"/>
</dbReference>
<organism evidence="8">
    <name type="scientific">Candidatus Heimdallarchaeum aukensis</name>
    <dbReference type="NCBI Taxonomy" id="2876573"/>
    <lineage>
        <taxon>Archaea</taxon>
        <taxon>Promethearchaeati</taxon>
        <taxon>Candidatus Heimdallarchaeota</taxon>
        <taxon>Candidatus Heimdallarchaeia (ex Rinke et al. 2021) (nom. nud.)</taxon>
        <taxon>Candidatus Heimdallarchaeales</taxon>
        <taxon>Candidatus Heimdallarchaeaceae</taxon>
        <taxon>Candidatus Heimdallarchaeum</taxon>
    </lineage>
</organism>
<feature type="transmembrane region" description="Helical" evidence="6">
    <location>
        <begin position="348"/>
        <end position="368"/>
    </location>
</feature>
<protein>
    <submittedName>
        <fullName evidence="8">TRAP transporter large permease subunit</fullName>
    </submittedName>
</protein>
<reference evidence="8" key="1">
    <citation type="journal article" date="2022" name="Nat. Microbiol.">
        <title>Unique mobile elements and scalable gene flow at the prokaryote-eukaryote boundary revealed by circularized Asgard archaea genomes.</title>
        <authorList>
            <person name="Wu F."/>
            <person name="Speth D.R."/>
            <person name="Philosof A."/>
            <person name="Cremiere A."/>
            <person name="Narayanan A."/>
            <person name="Barco R.A."/>
            <person name="Connon S.A."/>
            <person name="Amend J.P."/>
            <person name="Antoshechkin I.A."/>
            <person name="Orphan V.J."/>
        </authorList>
    </citation>
    <scope>NUCLEOTIDE SEQUENCE</scope>
    <source>
        <strain evidence="8">PM71</strain>
    </source>
</reference>
<accession>A0A9Y1BLW8</accession>
<dbReference type="GO" id="GO:0055085">
    <property type="term" value="P:transmembrane transport"/>
    <property type="evidence" value="ECO:0007669"/>
    <property type="project" value="InterPro"/>
</dbReference>
<keyword evidence="4 6" id="KW-1133">Transmembrane helix</keyword>
<dbReference type="Pfam" id="PF03600">
    <property type="entry name" value="CitMHS"/>
    <property type="match status" value="1"/>
</dbReference>
<dbReference type="PANTHER" id="PTHR43568">
    <property type="entry name" value="P PROTEIN"/>
    <property type="match status" value="1"/>
</dbReference>